<dbReference type="InterPro" id="IPR011079">
    <property type="entry name" value="Ala_racemase_C"/>
</dbReference>
<dbReference type="GO" id="GO:0030170">
    <property type="term" value="F:pyridoxal phosphate binding"/>
    <property type="evidence" value="ECO:0007669"/>
    <property type="project" value="UniProtKB-UniRule"/>
</dbReference>
<evidence type="ECO:0000256" key="6">
    <source>
        <dbReference type="PIRSR" id="PIRSR600821-52"/>
    </source>
</evidence>
<dbReference type="HAMAP" id="MF_01201">
    <property type="entry name" value="Ala_racemase"/>
    <property type="match status" value="1"/>
</dbReference>
<dbReference type="InterPro" id="IPR001608">
    <property type="entry name" value="Ala_racemase_N"/>
</dbReference>
<feature type="binding site" evidence="4 6">
    <location>
        <position position="129"/>
    </location>
    <ligand>
        <name>substrate</name>
    </ligand>
</feature>
<dbReference type="PANTHER" id="PTHR30511">
    <property type="entry name" value="ALANINE RACEMASE"/>
    <property type="match status" value="1"/>
</dbReference>
<dbReference type="Gene3D" id="3.20.20.10">
    <property type="entry name" value="Alanine racemase"/>
    <property type="match status" value="1"/>
</dbReference>
<dbReference type="NCBIfam" id="TIGR00492">
    <property type="entry name" value="alr"/>
    <property type="match status" value="1"/>
</dbReference>
<feature type="active site" description="Proton acceptor; specific for L-alanine" evidence="4">
    <location>
        <position position="257"/>
    </location>
</feature>
<comment type="catalytic activity">
    <reaction evidence="4">
        <text>L-alanine = D-alanine</text>
        <dbReference type="Rhea" id="RHEA:20249"/>
        <dbReference type="ChEBI" id="CHEBI:57416"/>
        <dbReference type="ChEBI" id="CHEBI:57972"/>
        <dbReference type="EC" id="5.1.1.1"/>
    </reaction>
</comment>
<feature type="binding site" evidence="4 6">
    <location>
        <position position="305"/>
    </location>
    <ligand>
        <name>substrate</name>
    </ligand>
</feature>
<dbReference type="PANTHER" id="PTHR30511:SF0">
    <property type="entry name" value="ALANINE RACEMASE, CATABOLIC-RELATED"/>
    <property type="match status" value="1"/>
</dbReference>
<evidence type="ECO:0000256" key="4">
    <source>
        <dbReference type="HAMAP-Rule" id="MF_01201"/>
    </source>
</evidence>
<keyword evidence="2 4" id="KW-0663">Pyridoxal phosphate</keyword>
<dbReference type="InterPro" id="IPR000821">
    <property type="entry name" value="Ala_racemase"/>
</dbReference>
<name>A0A6N2RRA1_9FIRM</name>
<keyword evidence="3 4" id="KW-0413">Isomerase</keyword>
<dbReference type="InterPro" id="IPR020622">
    <property type="entry name" value="Ala_racemase_pyridoxalP-BS"/>
</dbReference>
<dbReference type="EC" id="5.1.1.1" evidence="4"/>
<feature type="domain" description="Alanine racemase C-terminal" evidence="7">
    <location>
        <begin position="236"/>
        <end position="356"/>
    </location>
</feature>
<dbReference type="FunFam" id="3.20.20.10:FF:000002">
    <property type="entry name" value="Alanine racemase"/>
    <property type="match status" value="1"/>
</dbReference>
<feature type="active site" description="Proton acceptor; specific for D-alanine" evidence="4">
    <location>
        <position position="35"/>
    </location>
</feature>
<dbReference type="InterPro" id="IPR029066">
    <property type="entry name" value="PLP-binding_barrel"/>
</dbReference>
<dbReference type="SUPFAM" id="SSF51419">
    <property type="entry name" value="PLP-binding barrel"/>
    <property type="match status" value="1"/>
</dbReference>
<evidence type="ECO:0000256" key="1">
    <source>
        <dbReference type="ARBA" id="ARBA00001933"/>
    </source>
</evidence>
<dbReference type="GO" id="GO:0030632">
    <property type="term" value="P:D-alanine biosynthetic process"/>
    <property type="evidence" value="ECO:0007669"/>
    <property type="project" value="UniProtKB-UniRule"/>
</dbReference>
<feature type="modified residue" description="N6-(pyridoxal phosphate)lysine" evidence="4 5">
    <location>
        <position position="35"/>
    </location>
</feature>
<dbReference type="PROSITE" id="PS00395">
    <property type="entry name" value="ALANINE_RACEMASE"/>
    <property type="match status" value="1"/>
</dbReference>
<evidence type="ECO:0000256" key="2">
    <source>
        <dbReference type="ARBA" id="ARBA00022898"/>
    </source>
</evidence>
<proteinExistence type="inferred from homology"/>
<dbReference type="Pfam" id="PF01168">
    <property type="entry name" value="Ala_racemase_N"/>
    <property type="match status" value="1"/>
</dbReference>
<comment type="pathway">
    <text evidence="4">Amino-acid biosynthesis; D-alanine biosynthesis; D-alanine from L-alanine: step 1/1.</text>
</comment>
<dbReference type="Gene3D" id="2.40.37.10">
    <property type="entry name" value="Lyase, Ornithine Decarboxylase, Chain A, domain 1"/>
    <property type="match status" value="1"/>
</dbReference>
<comment type="similarity">
    <text evidence="4">Belongs to the alanine racemase family.</text>
</comment>
<organism evidence="8">
    <name type="scientific">Anaerococcus vaginalis</name>
    <dbReference type="NCBI Taxonomy" id="33037"/>
    <lineage>
        <taxon>Bacteria</taxon>
        <taxon>Bacillati</taxon>
        <taxon>Bacillota</taxon>
        <taxon>Tissierellia</taxon>
        <taxon>Tissierellales</taxon>
        <taxon>Peptoniphilaceae</taxon>
        <taxon>Anaerococcus</taxon>
    </lineage>
</organism>
<comment type="function">
    <text evidence="4">Catalyzes the interconversion of L-alanine and D-alanine. May also act on other amino acids.</text>
</comment>
<protein>
    <recommendedName>
        <fullName evidence="4">Alanine racemase</fullName>
        <ecNumber evidence="4">5.1.1.1</ecNumber>
    </recommendedName>
</protein>
<gene>
    <name evidence="8" type="primary">alr1</name>
    <name evidence="8" type="ORF">AVLFYP127_01488</name>
</gene>
<reference evidence="8" key="1">
    <citation type="submission" date="2019-11" db="EMBL/GenBank/DDBJ databases">
        <authorList>
            <person name="Feng L."/>
        </authorList>
    </citation>
    <scope>NUCLEOTIDE SEQUENCE</scope>
    <source>
        <strain evidence="8">AvaginalisLFYP127</strain>
    </source>
</reference>
<dbReference type="CDD" id="cd00430">
    <property type="entry name" value="PLPDE_III_AR"/>
    <property type="match status" value="1"/>
</dbReference>
<evidence type="ECO:0000259" key="7">
    <source>
        <dbReference type="SMART" id="SM01005"/>
    </source>
</evidence>
<evidence type="ECO:0000256" key="5">
    <source>
        <dbReference type="PIRSR" id="PIRSR600821-50"/>
    </source>
</evidence>
<dbReference type="PRINTS" id="PR00992">
    <property type="entry name" value="ALARACEMASE"/>
</dbReference>
<sequence>MMEENYLLVDLDKILNNIKSIKEKSQNSKFCAVLKADAYGLGSLEVANYIKNYIDYIAVAQFKEAKYLRDNGIKTPILILGYLPIDKYNECGKLDIDVVIYDLDYAKEINSKLNSKINCHIGLDTGHTRIGFRDFEIEKIKKLKELENLNFIGAFSHFATADEKDLTYTNEQYKKFTYIIDKIKDDFDLKLVHIANSAASMEYDFKSDLLRVGISLYGIYPSDYIKEISKIKLEQSFEFKAQISFVKNVKKGTSISYGRSFTASKDMKVATVAIGYADGFKRAFSNIGEVLVNGKLARVVGRVCMDQMMIDVSDIDCKIGDYITIYPDIYKEANKINTIPYELMTSISKRVPRIYKVNSKFIGENNES</sequence>
<accession>A0A6N2RRA1</accession>
<dbReference type="SUPFAM" id="SSF50621">
    <property type="entry name" value="Alanine racemase C-terminal domain-like"/>
    <property type="match status" value="1"/>
</dbReference>
<dbReference type="Pfam" id="PF00842">
    <property type="entry name" value="Ala_racemase_C"/>
    <property type="match status" value="1"/>
</dbReference>
<comment type="cofactor">
    <cofactor evidence="1 4 5">
        <name>pyridoxal 5'-phosphate</name>
        <dbReference type="ChEBI" id="CHEBI:597326"/>
    </cofactor>
</comment>
<dbReference type="EMBL" id="CACRSW010000005">
    <property type="protein sequence ID" value="VYS82661.1"/>
    <property type="molecule type" value="Genomic_DNA"/>
</dbReference>
<evidence type="ECO:0000256" key="3">
    <source>
        <dbReference type="ARBA" id="ARBA00023235"/>
    </source>
</evidence>
<dbReference type="GO" id="GO:0008784">
    <property type="term" value="F:alanine racemase activity"/>
    <property type="evidence" value="ECO:0007669"/>
    <property type="project" value="UniProtKB-UniRule"/>
</dbReference>
<dbReference type="InterPro" id="IPR009006">
    <property type="entry name" value="Ala_racemase/Decarboxylase_C"/>
</dbReference>
<dbReference type="UniPathway" id="UPA00042">
    <property type="reaction ID" value="UER00497"/>
</dbReference>
<evidence type="ECO:0000313" key="8">
    <source>
        <dbReference type="EMBL" id="VYS82661.1"/>
    </source>
</evidence>
<dbReference type="AlphaFoldDB" id="A0A6N2RRA1"/>
<dbReference type="GO" id="GO:0005829">
    <property type="term" value="C:cytosol"/>
    <property type="evidence" value="ECO:0007669"/>
    <property type="project" value="TreeGrafter"/>
</dbReference>
<dbReference type="SMART" id="SM01005">
    <property type="entry name" value="Ala_racemase_C"/>
    <property type="match status" value="1"/>
</dbReference>